<accession>A0ABY5NFU8</accession>
<proteinExistence type="predicted"/>
<feature type="domain" description="DUF397" evidence="1">
    <location>
        <begin position="2"/>
        <end position="52"/>
    </location>
</feature>
<keyword evidence="3" id="KW-1185">Reference proteome</keyword>
<sequence>MKSSYSGNNSGNCIEIAPAFPGAVPVRDSKDPFGPVLAFDRAAWAAFVGAVRDGGLAE</sequence>
<dbReference type="InterPro" id="IPR007278">
    <property type="entry name" value="DUF397"/>
</dbReference>
<evidence type="ECO:0000313" key="2">
    <source>
        <dbReference type="EMBL" id="UUS34937.1"/>
    </source>
</evidence>
<dbReference type="EMBL" id="CP102332">
    <property type="protein sequence ID" value="UUS34937.1"/>
    <property type="molecule type" value="Genomic_DNA"/>
</dbReference>
<gene>
    <name evidence="2" type="ORF">NRO40_21020</name>
</gene>
<name>A0ABY5NFU8_9ACTN</name>
<evidence type="ECO:0000259" key="1">
    <source>
        <dbReference type="Pfam" id="PF04149"/>
    </source>
</evidence>
<dbReference type="Pfam" id="PF04149">
    <property type="entry name" value="DUF397"/>
    <property type="match status" value="1"/>
</dbReference>
<organism evidence="2 3">
    <name type="scientific">Streptomyces changanensis</name>
    <dbReference type="NCBI Taxonomy" id="2964669"/>
    <lineage>
        <taxon>Bacteria</taxon>
        <taxon>Bacillati</taxon>
        <taxon>Actinomycetota</taxon>
        <taxon>Actinomycetes</taxon>
        <taxon>Kitasatosporales</taxon>
        <taxon>Streptomycetaceae</taxon>
        <taxon>Streptomyces</taxon>
    </lineage>
</organism>
<protein>
    <submittedName>
        <fullName evidence="2">DUF397 domain-containing protein</fullName>
    </submittedName>
</protein>
<evidence type="ECO:0000313" key="3">
    <source>
        <dbReference type="Proteomes" id="UP001060150"/>
    </source>
</evidence>
<dbReference type="Proteomes" id="UP001060150">
    <property type="component" value="Chromosome"/>
</dbReference>
<dbReference type="RefSeq" id="WP_257375576.1">
    <property type="nucleotide sequence ID" value="NZ_CP102332.1"/>
</dbReference>
<reference evidence="2" key="1">
    <citation type="submission" date="2022-08" db="EMBL/GenBank/DDBJ databases">
        <title>Streptomyces changanensis sp. nov., an actinomycete isolated from soil.</title>
        <authorList>
            <person name="Wu H."/>
            <person name="Han L."/>
        </authorList>
    </citation>
    <scope>NUCLEOTIDE SEQUENCE</scope>
    <source>
        <strain evidence="2">HL-66</strain>
    </source>
</reference>